<accession>A0A5J4WQE3</accession>
<evidence type="ECO:0000256" key="1">
    <source>
        <dbReference type="SAM" id="MobiDB-lite"/>
    </source>
</evidence>
<name>A0A5J4WQE3_9EUKA</name>
<organism evidence="2 3">
    <name type="scientific">Streblomastix strix</name>
    <dbReference type="NCBI Taxonomy" id="222440"/>
    <lineage>
        <taxon>Eukaryota</taxon>
        <taxon>Metamonada</taxon>
        <taxon>Preaxostyla</taxon>
        <taxon>Oxymonadida</taxon>
        <taxon>Streblomastigidae</taxon>
        <taxon>Streblomastix</taxon>
    </lineage>
</organism>
<evidence type="ECO:0000313" key="2">
    <source>
        <dbReference type="EMBL" id="KAA6397387.1"/>
    </source>
</evidence>
<protein>
    <submittedName>
        <fullName evidence="2">Uncharacterized protein</fullName>
    </submittedName>
</protein>
<dbReference type="EMBL" id="SNRW01001192">
    <property type="protein sequence ID" value="KAA6397387.1"/>
    <property type="molecule type" value="Genomic_DNA"/>
</dbReference>
<proteinExistence type="predicted"/>
<gene>
    <name evidence="2" type="ORF">EZS28_007084</name>
</gene>
<dbReference type="AlphaFoldDB" id="A0A5J4WQE3"/>
<comment type="caution">
    <text evidence="2">The sequence shown here is derived from an EMBL/GenBank/DDBJ whole genome shotgun (WGS) entry which is preliminary data.</text>
</comment>
<evidence type="ECO:0000313" key="3">
    <source>
        <dbReference type="Proteomes" id="UP000324800"/>
    </source>
</evidence>
<sequence>MTWIIANGRTQFNPDRSKMSEAQGSDMQKNSQTELLARKSIEYANNMVAMTLKRVKLMYVTEIQVTIAESSFTTLMSNPYGEDNPTKTKNLYRWVLVNDEDQD</sequence>
<feature type="region of interest" description="Disordered" evidence="1">
    <location>
        <begin position="9"/>
        <end position="31"/>
    </location>
</feature>
<reference evidence="2 3" key="1">
    <citation type="submission" date="2019-03" db="EMBL/GenBank/DDBJ databases">
        <title>Single cell metagenomics reveals metabolic interactions within the superorganism composed of flagellate Streblomastix strix and complex community of Bacteroidetes bacteria on its surface.</title>
        <authorList>
            <person name="Treitli S.C."/>
            <person name="Kolisko M."/>
            <person name="Husnik F."/>
            <person name="Keeling P."/>
            <person name="Hampl V."/>
        </authorList>
    </citation>
    <scope>NUCLEOTIDE SEQUENCE [LARGE SCALE GENOMIC DNA]</scope>
    <source>
        <strain evidence="2">ST1C</strain>
    </source>
</reference>
<dbReference type="Proteomes" id="UP000324800">
    <property type="component" value="Unassembled WGS sequence"/>
</dbReference>